<dbReference type="EMBL" id="MN739255">
    <property type="protein sequence ID" value="QHS95706.1"/>
    <property type="molecule type" value="Genomic_DNA"/>
</dbReference>
<feature type="compositionally biased region" description="Basic and acidic residues" evidence="1">
    <location>
        <begin position="83"/>
        <end position="93"/>
    </location>
</feature>
<name>A0A6C0BTY6_9ZZZZ</name>
<sequence>MTSLNYSEYNVDASEVVGFEKPRFNKPPKNQTIKKKRNVSNLLKTMNTRPSLEITEQEEDEEETDWNAAYSGKIELPTPPQMEKQHETFTPKEEQRPAYVPYYATQAYEPVAKDQVMEKMNYMIHLLEEQKDEKSGGVVEELILYGFLGVFMIFMVDSFSKVGRRYTR</sequence>
<reference evidence="2" key="1">
    <citation type="journal article" date="2020" name="Nature">
        <title>Giant virus diversity and host interactions through global metagenomics.</title>
        <authorList>
            <person name="Schulz F."/>
            <person name="Roux S."/>
            <person name="Paez-Espino D."/>
            <person name="Jungbluth S."/>
            <person name="Walsh D.A."/>
            <person name="Denef V.J."/>
            <person name="McMahon K.D."/>
            <person name="Konstantinidis K.T."/>
            <person name="Eloe-Fadrosh E.A."/>
            <person name="Kyrpides N.C."/>
            <person name="Woyke T."/>
        </authorList>
    </citation>
    <scope>NUCLEOTIDE SEQUENCE</scope>
    <source>
        <strain evidence="2">GVMAG-M-3300018868-6</strain>
    </source>
</reference>
<proteinExistence type="predicted"/>
<dbReference type="AlphaFoldDB" id="A0A6C0BTY6"/>
<feature type="region of interest" description="Disordered" evidence="1">
    <location>
        <begin position="45"/>
        <end position="93"/>
    </location>
</feature>
<evidence type="ECO:0000256" key="1">
    <source>
        <dbReference type="SAM" id="MobiDB-lite"/>
    </source>
</evidence>
<accession>A0A6C0BTY6</accession>
<evidence type="ECO:0000313" key="2">
    <source>
        <dbReference type="EMBL" id="QHS95706.1"/>
    </source>
</evidence>
<protein>
    <submittedName>
        <fullName evidence="2">Uncharacterized protein</fullName>
    </submittedName>
</protein>
<organism evidence="2">
    <name type="scientific">viral metagenome</name>
    <dbReference type="NCBI Taxonomy" id="1070528"/>
    <lineage>
        <taxon>unclassified sequences</taxon>
        <taxon>metagenomes</taxon>
        <taxon>organismal metagenomes</taxon>
    </lineage>
</organism>
<feature type="compositionally biased region" description="Acidic residues" evidence="1">
    <location>
        <begin position="55"/>
        <end position="65"/>
    </location>
</feature>